<proteinExistence type="predicted"/>
<evidence type="ECO:0008006" key="3">
    <source>
        <dbReference type="Google" id="ProtNLM"/>
    </source>
</evidence>
<dbReference type="RefSeq" id="WP_002796340.1">
    <property type="nucleotide sequence ID" value="NZ_HE973753.1"/>
</dbReference>
<comment type="caution">
    <text evidence="1">The sequence shown here is derived from an EMBL/GenBank/DDBJ whole genome shotgun (WGS) entry which is preliminary data.</text>
</comment>
<protein>
    <recommendedName>
        <fullName evidence="3">CopG-like ribbon-helix-helix domain-containing protein</fullName>
    </recommendedName>
</protein>
<accession>I4HMC1</accession>
<evidence type="ECO:0000313" key="2">
    <source>
        <dbReference type="Proteomes" id="UP000004775"/>
    </source>
</evidence>
<dbReference type="Proteomes" id="UP000004775">
    <property type="component" value="Unassembled WGS sequence"/>
</dbReference>
<reference evidence="1 2" key="1">
    <citation type="submission" date="2012-04" db="EMBL/GenBank/DDBJ databases">
        <authorList>
            <person name="Genoscope - CEA"/>
        </authorList>
    </citation>
    <scope>NUCLEOTIDE SEQUENCE [LARGE SCALE GENOMIC DNA]</scope>
    <source>
        <strain evidence="1 2">9809</strain>
    </source>
</reference>
<name>I4HMC1_MICAE</name>
<sequence>MATNKPAAGNTILIAQVPVKMKEAILNRANKQGTTASHVLRELVKKSGSSGFCVEMRSILIVCLTK</sequence>
<dbReference type="EMBL" id="CAIO01000136">
    <property type="protein sequence ID" value="CCI23195.1"/>
    <property type="molecule type" value="Genomic_DNA"/>
</dbReference>
<gene>
    <name evidence="1" type="ORF">MICAH_2200012</name>
</gene>
<dbReference type="HOGENOM" id="CLU_2826284_0_0_3"/>
<evidence type="ECO:0000313" key="1">
    <source>
        <dbReference type="EMBL" id="CCI23195.1"/>
    </source>
</evidence>
<dbReference type="AlphaFoldDB" id="I4HMC1"/>
<organism evidence="1 2">
    <name type="scientific">Microcystis aeruginosa PCC 9809</name>
    <dbReference type="NCBI Taxonomy" id="1160285"/>
    <lineage>
        <taxon>Bacteria</taxon>
        <taxon>Bacillati</taxon>
        <taxon>Cyanobacteriota</taxon>
        <taxon>Cyanophyceae</taxon>
        <taxon>Oscillatoriophycideae</taxon>
        <taxon>Chroococcales</taxon>
        <taxon>Microcystaceae</taxon>
        <taxon>Microcystis</taxon>
    </lineage>
</organism>